<dbReference type="AlphaFoldDB" id="A0A2K3UUG4"/>
<accession>A0A2K3UUG4</accession>
<feature type="region of interest" description="Disordered" evidence="1">
    <location>
        <begin position="1"/>
        <end position="24"/>
    </location>
</feature>
<organism evidence="2 3">
    <name type="scientific">Deinococcus koreensis</name>
    <dbReference type="NCBI Taxonomy" id="2054903"/>
    <lineage>
        <taxon>Bacteria</taxon>
        <taxon>Thermotogati</taxon>
        <taxon>Deinococcota</taxon>
        <taxon>Deinococci</taxon>
        <taxon>Deinococcales</taxon>
        <taxon>Deinococcaceae</taxon>
        <taxon>Deinococcus</taxon>
    </lineage>
</organism>
<protein>
    <submittedName>
        <fullName evidence="2">Uncharacterized protein</fullName>
    </submittedName>
</protein>
<comment type="caution">
    <text evidence="2">The sequence shown here is derived from an EMBL/GenBank/DDBJ whole genome shotgun (WGS) entry which is preliminary data.</text>
</comment>
<gene>
    <name evidence="2" type="ORF">CVO96_01325</name>
</gene>
<dbReference type="InterPro" id="IPR013207">
    <property type="entry name" value="LGFP"/>
</dbReference>
<evidence type="ECO:0000313" key="2">
    <source>
        <dbReference type="EMBL" id="PNY80176.1"/>
    </source>
</evidence>
<dbReference type="EMBL" id="PPPD01000001">
    <property type="protein sequence ID" value="PNY80176.1"/>
    <property type="molecule type" value="Genomic_DNA"/>
</dbReference>
<evidence type="ECO:0000313" key="3">
    <source>
        <dbReference type="Proteomes" id="UP000236379"/>
    </source>
</evidence>
<dbReference type="OrthoDB" id="514320at2"/>
<feature type="region of interest" description="Disordered" evidence="1">
    <location>
        <begin position="107"/>
        <end position="130"/>
    </location>
</feature>
<reference evidence="2 3" key="1">
    <citation type="submission" date="2018-01" db="EMBL/GenBank/DDBJ databases">
        <title>Deinococcus koreensis sp. nov., a radiation-resistant bacterium isolated from river water.</title>
        <authorList>
            <person name="Choi A."/>
        </authorList>
    </citation>
    <scope>NUCLEOTIDE SEQUENCE [LARGE SCALE GENOMIC DNA]</scope>
    <source>
        <strain evidence="2 3">SJW1-2</strain>
    </source>
</reference>
<dbReference type="Pfam" id="PF08310">
    <property type="entry name" value="LGFP"/>
    <property type="match status" value="2"/>
</dbReference>
<evidence type="ECO:0000256" key="1">
    <source>
        <dbReference type="SAM" id="MobiDB-lite"/>
    </source>
</evidence>
<dbReference type="Proteomes" id="UP000236379">
    <property type="component" value="Unassembled WGS sequence"/>
</dbReference>
<keyword evidence="3" id="KW-1185">Reference proteome</keyword>
<sequence>MAPTLQLRREGKRQAADALPGEGGAMQSRVKFDIRMNITDEETFSTDEHASVIRGGTLALDVHAPEQRILIVGKCGGRRRVELRVSFCRQAAGAVQVTGQARLLQDGAEVSSGHSAPEPDLSEPSHPAPDSAAFSALVGAGESRALCLPLTAGEGDMAFAQIMFGLSVLAVNPQQPAAALEVAAAALGPGRTGAALSGCEAVRGGFRQRFEHCDLYALPGGGVHDLSGELRRKYDAWGGPDSALGLPVTGTQVCPDGVGRLCSFAGDASLAWHPRTGPMVVSGRVRAHWEGTGAERGPLGYPTSDTLTLGQRSQQSYATFQNGVVYTEEEQVSEPARAALSGAQVCALVEEALRNRLGSAGLLHLDTLALVGVSDTAHDFTRSGNRVLTYRATGTVRADQTEPRPTAFDLTLPLQFVPSPHPDGHRAVRLMARQAGVIGLTTPLDSGSAPLTERLQAVSGVLTTLLPAPELLGVVPSGAGLLSFRVTSDGGIRLAFRPDGAGTLAAQHAQTLFDTLLRRSVVPTAD</sequence>
<proteinExistence type="predicted"/>
<name>A0A2K3UUG4_9DEIO</name>